<proteinExistence type="predicted"/>
<dbReference type="KEGG" id="ehx:EMIHUDRAFT_49394"/>
<evidence type="ECO:0000313" key="5">
    <source>
        <dbReference type="Proteomes" id="UP000013827"/>
    </source>
</evidence>
<dbReference type="InterPro" id="IPR000504">
    <property type="entry name" value="RRM_dom"/>
</dbReference>
<dbReference type="GO" id="GO:0003723">
    <property type="term" value="F:RNA binding"/>
    <property type="evidence" value="ECO:0007669"/>
    <property type="project" value="UniProtKB-UniRule"/>
</dbReference>
<dbReference type="Gene3D" id="3.30.70.330">
    <property type="match status" value="1"/>
</dbReference>
<name>A0A0D3J0V4_EMIH1</name>
<reference evidence="4" key="2">
    <citation type="submission" date="2024-10" db="UniProtKB">
        <authorList>
            <consortium name="EnsemblProtists"/>
        </authorList>
    </citation>
    <scope>IDENTIFICATION</scope>
</reference>
<dbReference type="PaxDb" id="2903-EOD17139"/>
<dbReference type="InterPro" id="IPR012677">
    <property type="entry name" value="Nucleotide-bd_a/b_plait_sf"/>
</dbReference>
<sequence length="78" mass="8366">VFVGGLASSTTSEDVKKAFAKCGRVTDCYLPTDRETGDARGFAFVTFEVMSEAEEAIAKMDGAELDGRMLKAVQAPDR</sequence>
<keyword evidence="1 2" id="KW-0694">RNA-binding</keyword>
<accession>A0A0D3J0V4</accession>
<dbReference type="EnsemblProtists" id="EOD17139">
    <property type="protein sequence ID" value="EOD17139"/>
    <property type="gene ID" value="EMIHUDRAFT_49394"/>
</dbReference>
<dbReference type="SUPFAM" id="SSF54928">
    <property type="entry name" value="RNA-binding domain, RBD"/>
    <property type="match status" value="1"/>
</dbReference>
<dbReference type="OMA" id="IRVTYAH"/>
<dbReference type="eggNOG" id="KOG4207">
    <property type="taxonomic scope" value="Eukaryota"/>
</dbReference>
<dbReference type="Proteomes" id="UP000013827">
    <property type="component" value="Unassembled WGS sequence"/>
</dbReference>
<dbReference type="InterPro" id="IPR035979">
    <property type="entry name" value="RBD_domain_sf"/>
</dbReference>
<dbReference type="Pfam" id="PF00076">
    <property type="entry name" value="RRM_1"/>
    <property type="match status" value="1"/>
</dbReference>
<evidence type="ECO:0000313" key="4">
    <source>
        <dbReference type="EnsemblProtists" id="EOD17139"/>
    </source>
</evidence>
<evidence type="ECO:0000256" key="1">
    <source>
        <dbReference type="ARBA" id="ARBA00022884"/>
    </source>
</evidence>
<dbReference type="InterPro" id="IPR052462">
    <property type="entry name" value="SLIRP/GR-RBP-like"/>
</dbReference>
<evidence type="ECO:0000259" key="3">
    <source>
        <dbReference type="PROSITE" id="PS50102"/>
    </source>
</evidence>
<dbReference type="STRING" id="2903.R1E8B3"/>
<dbReference type="SMART" id="SM00360">
    <property type="entry name" value="RRM"/>
    <property type="match status" value="1"/>
</dbReference>
<keyword evidence="5" id="KW-1185">Reference proteome</keyword>
<dbReference type="HOGENOM" id="CLU_012062_28_8_1"/>
<evidence type="ECO:0000256" key="2">
    <source>
        <dbReference type="PROSITE-ProRule" id="PRU00176"/>
    </source>
</evidence>
<protein>
    <recommendedName>
        <fullName evidence="3">RRM domain-containing protein</fullName>
    </recommendedName>
</protein>
<feature type="domain" description="RRM" evidence="3">
    <location>
        <begin position="1"/>
        <end position="77"/>
    </location>
</feature>
<dbReference type="GeneID" id="17263280"/>
<dbReference type="PROSITE" id="PS50102">
    <property type="entry name" value="RRM"/>
    <property type="match status" value="1"/>
</dbReference>
<dbReference type="PANTHER" id="PTHR48027">
    <property type="entry name" value="HETEROGENEOUS NUCLEAR RIBONUCLEOPROTEIN 87F-RELATED"/>
    <property type="match status" value="1"/>
</dbReference>
<dbReference type="RefSeq" id="XP_005769568.1">
    <property type="nucleotide sequence ID" value="XM_005769511.1"/>
</dbReference>
<organism evidence="4 5">
    <name type="scientific">Emiliania huxleyi (strain CCMP1516)</name>
    <dbReference type="NCBI Taxonomy" id="280463"/>
    <lineage>
        <taxon>Eukaryota</taxon>
        <taxon>Haptista</taxon>
        <taxon>Haptophyta</taxon>
        <taxon>Prymnesiophyceae</taxon>
        <taxon>Isochrysidales</taxon>
        <taxon>Noelaerhabdaceae</taxon>
        <taxon>Emiliania</taxon>
    </lineage>
</organism>
<reference evidence="5" key="1">
    <citation type="journal article" date="2013" name="Nature">
        <title>Pan genome of the phytoplankton Emiliania underpins its global distribution.</title>
        <authorList>
            <person name="Read B.A."/>
            <person name="Kegel J."/>
            <person name="Klute M.J."/>
            <person name="Kuo A."/>
            <person name="Lefebvre S.C."/>
            <person name="Maumus F."/>
            <person name="Mayer C."/>
            <person name="Miller J."/>
            <person name="Monier A."/>
            <person name="Salamov A."/>
            <person name="Young J."/>
            <person name="Aguilar M."/>
            <person name="Claverie J.M."/>
            <person name="Frickenhaus S."/>
            <person name="Gonzalez K."/>
            <person name="Herman E.K."/>
            <person name="Lin Y.C."/>
            <person name="Napier J."/>
            <person name="Ogata H."/>
            <person name="Sarno A.F."/>
            <person name="Shmutz J."/>
            <person name="Schroeder D."/>
            <person name="de Vargas C."/>
            <person name="Verret F."/>
            <person name="von Dassow P."/>
            <person name="Valentin K."/>
            <person name="Van de Peer Y."/>
            <person name="Wheeler G."/>
            <person name="Dacks J.B."/>
            <person name="Delwiche C.F."/>
            <person name="Dyhrman S.T."/>
            <person name="Glockner G."/>
            <person name="John U."/>
            <person name="Richards T."/>
            <person name="Worden A.Z."/>
            <person name="Zhang X."/>
            <person name="Grigoriev I.V."/>
            <person name="Allen A.E."/>
            <person name="Bidle K."/>
            <person name="Borodovsky M."/>
            <person name="Bowler C."/>
            <person name="Brownlee C."/>
            <person name="Cock J.M."/>
            <person name="Elias M."/>
            <person name="Gladyshev V.N."/>
            <person name="Groth M."/>
            <person name="Guda C."/>
            <person name="Hadaegh A."/>
            <person name="Iglesias-Rodriguez M.D."/>
            <person name="Jenkins J."/>
            <person name="Jones B.M."/>
            <person name="Lawson T."/>
            <person name="Leese F."/>
            <person name="Lindquist E."/>
            <person name="Lobanov A."/>
            <person name="Lomsadze A."/>
            <person name="Malik S.B."/>
            <person name="Marsh M.E."/>
            <person name="Mackinder L."/>
            <person name="Mock T."/>
            <person name="Mueller-Roeber B."/>
            <person name="Pagarete A."/>
            <person name="Parker M."/>
            <person name="Probert I."/>
            <person name="Quesneville H."/>
            <person name="Raines C."/>
            <person name="Rensing S.A."/>
            <person name="Riano-Pachon D.M."/>
            <person name="Richier S."/>
            <person name="Rokitta S."/>
            <person name="Shiraiwa Y."/>
            <person name="Soanes D.M."/>
            <person name="van der Giezen M."/>
            <person name="Wahlund T.M."/>
            <person name="Williams B."/>
            <person name="Wilson W."/>
            <person name="Wolfe G."/>
            <person name="Wurch L.L."/>
        </authorList>
    </citation>
    <scope>NUCLEOTIDE SEQUENCE</scope>
</reference>
<dbReference type="AlphaFoldDB" id="A0A0D3J0V4"/>